<keyword evidence="1" id="KW-0472">Membrane</keyword>
<keyword evidence="1" id="KW-0812">Transmembrane</keyword>
<name>A0A7S2BGU3_9STRA</name>
<sequence>MGRGFYEPDVKDEDIVPGQLEFLANILPHWKEGLGLFLLVASVVFFVVLRLYRDGYSRRCCPAREGRERLLDEAHAAASMQNTEGELAMTALASASLLEPGGGNGQGAVVSFEEVDFDVEQELMRGGGDYVEE</sequence>
<evidence type="ECO:0000256" key="1">
    <source>
        <dbReference type="SAM" id="Phobius"/>
    </source>
</evidence>
<organism evidence="2">
    <name type="scientific">Florenciella parvula</name>
    <dbReference type="NCBI Taxonomy" id="236787"/>
    <lineage>
        <taxon>Eukaryota</taxon>
        <taxon>Sar</taxon>
        <taxon>Stramenopiles</taxon>
        <taxon>Ochrophyta</taxon>
        <taxon>Dictyochophyceae</taxon>
        <taxon>Florenciellales</taxon>
        <taxon>Florenciella</taxon>
    </lineage>
</organism>
<keyword evidence="1" id="KW-1133">Transmembrane helix</keyword>
<protein>
    <submittedName>
        <fullName evidence="2">Uncharacterized protein</fullName>
    </submittedName>
</protein>
<proteinExistence type="predicted"/>
<evidence type="ECO:0000313" key="2">
    <source>
        <dbReference type="EMBL" id="CAD9396550.1"/>
    </source>
</evidence>
<feature type="transmembrane region" description="Helical" evidence="1">
    <location>
        <begin position="33"/>
        <end position="52"/>
    </location>
</feature>
<reference evidence="2" key="1">
    <citation type="submission" date="2021-01" db="EMBL/GenBank/DDBJ databases">
        <authorList>
            <person name="Corre E."/>
            <person name="Pelletier E."/>
            <person name="Niang G."/>
            <person name="Scheremetjew M."/>
            <person name="Finn R."/>
            <person name="Kale V."/>
            <person name="Holt S."/>
            <person name="Cochrane G."/>
            <person name="Meng A."/>
            <person name="Brown T."/>
            <person name="Cohen L."/>
        </authorList>
    </citation>
    <scope>NUCLEOTIDE SEQUENCE</scope>
    <source>
        <strain evidence="2">RCC1693</strain>
    </source>
</reference>
<accession>A0A7S2BGU3</accession>
<dbReference type="EMBL" id="HBGT01007412">
    <property type="protein sequence ID" value="CAD9396550.1"/>
    <property type="molecule type" value="Transcribed_RNA"/>
</dbReference>
<dbReference type="AlphaFoldDB" id="A0A7S2BGU3"/>
<gene>
    <name evidence="2" type="ORF">FPAR1323_LOCUS4010</name>
</gene>